<evidence type="ECO:0000256" key="1">
    <source>
        <dbReference type="ARBA" id="ARBA00022450"/>
    </source>
</evidence>
<feature type="region of interest" description="C-terminal hotdog fold" evidence="5">
    <location>
        <begin position="994"/>
        <end position="1143"/>
    </location>
</feature>
<dbReference type="Gene3D" id="3.10.129.110">
    <property type="entry name" value="Polyketide synthase dehydratase"/>
    <property type="match status" value="1"/>
</dbReference>
<proteinExistence type="predicted"/>
<dbReference type="Pfam" id="PF02801">
    <property type="entry name" value="Ketoacyl-synt_C"/>
    <property type="match status" value="1"/>
</dbReference>
<keyword evidence="1" id="KW-0596">Phosphopantetheine</keyword>
<dbReference type="SUPFAM" id="SSF53901">
    <property type="entry name" value="Thiolase-like"/>
    <property type="match status" value="1"/>
</dbReference>
<dbReference type="InterPro" id="IPR050444">
    <property type="entry name" value="Polyketide_Synthase"/>
</dbReference>
<dbReference type="SUPFAM" id="SSF55048">
    <property type="entry name" value="Probable ACP-binding domain of malonyl-CoA ACP transacylase"/>
    <property type="match status" value="1"/>
</dbReference>
<dbReference type="Pfam" id="PF00698">
    <property type="entry name" value="Acyl_transf_1"/>
    <property type="match status" value="1"/>
</dbReference>
<dbReference type="InterPro" id="IPR014043">
    <property type="entry name" value="Acyl_transferase_dom"/>
</dbReference>
<evidence type="ECO:0000256" key="4">
    <source>
        <dbReference type="ARBA" id="ARBA00023268"/>
    </source>
</evidence>
<dbReference type="Pfam" id="PF08659">
    <property type="entry name" value="KR"/>
    <property type="match status" value="1"/>
</dbReference>
<dbReference type="InterPro" id="IPR016036">
    <property type="entry name" value="Malonyl_transacylase_ACP-bd"/>
</dbReference>
<dbReference type="Pfam" id="PF00975">
    <property type="entry name" value="Thioesterase"/>
    <property type="match status" value="1"/>
</dbReference>
<dbReference type="Pfam" id="PF00109">
    <property type="entry name" value="ketoacyl-synt"/>
    <property type="match status" value="1"/>
</dbReference>
<dbReference type="InterPro" id="IPR032821">
    <property type="entry name" value="PKS_assoc"/>
</dbReference>
<dbReference type="Gene3D" id="3.40.50.1820">
    <property type="entry name" value="alpha/beta hydrolase"/>
    <property type="match status" value="1"/>
</dbReference>
<dbReference type="SUPFAM" id="SSF50129">
    <property type="entry name" value="GroES-like"/>
    <property type="match status" value="1"/>
</dbReference>
<feature type="active site" description="Proton donor; for dehydratase activity" evidence="5">
    <location>
        <position position="1054"/>
    </location>
</feature>
<dbReference type="EMBL" id="JAWWNJ010000004">
    <property type="protein sequence ID" value="KAK7057599.1"/>
    <property type="molecule type" value="Genomic_DNA"/>
</dbReference>
<evidence type="ECO:0000259" key="6">
    <source>
        <dbReference type="PROSITE" id="PS52004"/>
    </source>
</evidence>
<evidence type="ECO:0000256" key="5">
    <source>
        <dbReference type="PROSITE-ProRule" id="PRU01363"/>
    </source>
</evidence>
<dbReference type="Gene3D" id="3.40.50.150">
    <property type="entry name" value="Vaccinia Virus protein VP39"/>
    <property type="match status" value="2"/>
</dbReference>
<gene>
    <name evidence="8" type="ORF">R3P38DRAFT_2841945</name>
</gene>
<dbReference type="PROSITE" id="PS52004">
    <property type="entry name" value="KS3_2"/>
    <property type="match status" value="1"/>
</dbReference>
<feature type="region of interest" description="N-terminal hotdog fold" evidence="5">
    <location>
        <begin position="861"/>
        <end position="980"/>
    </location>
</feature>
<keyword evidence="2" id="KW-0597">Phosphoprotein</keyword>
<evidence type="ECO:0000256" key="2">
    <source>
        <dbReference type="ARBA" id="ARBA00022553"/>
    </source>
</evidence>
<dbReference type="SMART" id="SM00825">
    <property type="entry name" value="PKS_KS"/>
    <property type="match status" value="1"/>
</dbReference>
<dbReference type="Gene3D" id="3.40.47.10">
    <property type="match status" value="2"/>
</dbReference>
<feature type="domain" description="Ketosynthase family 3 (KS3)" evidence="6">
    <location>
        <begin position="5"/>
        <end position="404"/>
    </location>
</feature>
<dbReference type="InterPro" id="IPR018201">
    <property type="entry name" value="Ketoacyl_synth_AS"/>
</dbReference>
<dbReference type="InterPro" id="IPR016035">
    <property type="entry name" value="Acyl_Trfase/lysoPLipase"/>
</dbReference>
<evidence type="ECO:0000256" key="3">
    <source>
        <dbReference type="ARBA" id="ARBA00022679"/>
    </source>
</evidence>
<dbReference type="Gene3D" id="3.40.366.10">
    <property type="entry name" value="Malonyl-Coenzyme A Acyl Carrier Protein, domain 2"/>
    <property type="match status" value="1"/>
</dbReference>
<dbReference type="InterPro" id="IPR013968">
    <property type="entry name" value="PKS_KR"/>
</dbReference>
<dbReference type="PROSITE" id="PS00606">
    <property type="entry name" value="KS3_1"/>
    <property type="match status" value="1"/>
</dbReference>
<dbReference type="Pfam" id="PF14765">
    <property type="entry name" value="PS-DH"/>
    <property type="match status" value="1"/>
</dbReference>
<accession>A0AAW0E1Y0</accession>
<dbReference type="CDD" id="cd00833">
    <property type="entry name" value="PKS"/>
    <property type="match status" value="1"/>
</dbReference>
<feature type="active site" description="Proton acceptor; for dehydratase activity" evidence="5">
    <location>
        <position position="900"/>
    </location>
</feature>
<dbReference type="Proteomes" id="UP001362999">
    <property type="component" value="Unassembled WGS sequence"/>
</dbReference>
<dbReference type="InterPro" id="IPR057326">
    <property type="entry name" value="KR_dom"/>
</dbReference>
<sequence>MSEPLKPIAVVGMSAEFPSGTLSDSNFDHQSFFDFLLSGKDAAERVPKDRFNIDGWQGTHLGQVFAEEACFLKNVQNFDHFEFGISSKDALTMGLATRKLVEHSFLALLDAGINSRSQNVGAYTSGIAFDLLSAADADEWDVRDGFGGGAAAVANRVSYQLDLLGPSIPVDTACSSSLMALHLGIQALRTGDCEAAVIGGSQINHRFLDWIFYSQLSILSPAGRSTLSWTWLFVSIESLQVLNTAINSTGSAGPVKTPIPESQAAAMHTAFKGIGRSPAEVDFVECHATGTAVGDPIEANWVGSHFKKENAELVVGSVKGNIGHTEITSFLSSFTKVCGMFKTNTIPPQANYSKPNPAIHWEEYNMRVPTTIEEFKTQHSSGKRLVSINASGLLGANGHVIVESPPPKAAQPTPLAKGRPVLLMAGGLSPRSATAIATDLAGLASDIPNELPALSNIFGRRARQLTWRSAAVSTAGKPFVFPAPRFVTRGAPPLVYVFSGQGPQHIEMGRQLFKFYPAFRDSILRMDKIHVEIAGTSIVNELGFFADARPKEALPDTWPVTLTVPSIAMIQMALVDLLAEFGVRPSMVFGHSAGEAAMSYASGALPQALAMEIAIRRSRAMKMVEGSGGMAAVSCTPPVAREIIRGVLLEAGPGDVLELGCYNAPEAVTISGTQGMLDKAIAVAQKRGMFARQIKAKVPGHCSLLEPCKDRYVSEMEEAFACYPGAHVPTVPTYSTQTGQRWEQAFTPEYMWNNGRVPVQFEQTVTTVVNEMPEAVFIEVGPHPALSSYISGMGAKADKVICPMRRTKNVTEFNEVTDLLLCVGNLCSLGVNTINFNAVNATDCLEISKPIPAYPFAPKAMPFYSENSRMAAKQKRTRKGPLNYDTLGMNALTHPDLAEHVIKGEPIMPTTGFFEMMFEEGARTMWDIELRSLLPLLPEKVLDVQVKSDGHAWSIVSSQGLGRNPRLHASGFMTTEVLDKDLGPIDLSAIRSRCTPADISNLYAILSSTAAFGPLYRRVEAIYEGDHEILYQVRGNAPELTAHYKYIFHPSVLDACIHGLLHPVFTGNADKSVFYLPSHIGRVMLYDRAVEEGMPETLYSYVVPHSWTPESVACDAFIVNEKGERLVTLINCVLSKHWAGAVPTRPETSYESIYQPLALPIAELAVPVLKQRDYAFLDELIPSAEAERKVPNGHANGHANGHVNGHVGNGHANGHVVAHVSPEERKAFEDVVKSITSDVVEAKPSTVLSLFPSSLEASVASVRQVLDHAVKSGKQVVRLLDIGDATGSLYKVLLGVASEYPSLRLDYTACGHEHASPDVRKASFNVDSVTKQAGLTSNTYDLIVETHTLGFASELDHSLEYLNTLLVPGGFLVGIEVNGIPQARGGKWVDLVFSPHGQWFGLRSGKQHRRWTPSEWDAQLSKANFSAVDGSVGVESSLFLILRAQKPSLPLISPSAAPSSNAEKPIIFSFEYARALDFQQVALGAMSSSSGGAPTKIWIEATMDTFDGAVATGFARSLMRELVAVEIRLALFDASWTPESRIAAIEQLSALNSLEAEVALNKAGVALVPRFRSYAPRNLDTLDHSKYWAVESSSTVVQCAPPLPGPNQVLVQISSLSGTEGGLQGLVGTVTRTRSSQWQVGARVVAVVPSARSNFIVVHEGQISEIAKTVDEKSAANLALLLVFAALGLRLDSRPLKSLKQIQAVVLHTGTFAASVARVLEHLGVKAVLVSPSLPLILPRLSAGDIIIGGLPADSARTVPKMNGISVFNWIDSEQGALAAVVQNPWLVGTTLEAHLSRTLSAINLESRALTPVQLLPPTFEVSQTLTLADDKFYLVVGGIGSLGLQIAIWMYRKGARHIALTSRTGVARLAGPKNRSLRGAVDYLQSLPDLDLRLEACDATSVEALTKLVSSLDHPLAGCVFSAAVLADRLFLKQDAESFPVPFKPKTDAYFALEKVVALDKLDFLLAISSVASFGAAGQTNYASANTAIQYLTARYPNAWAFVSPGIADSNVGFDLFTSANSHIEMWETSTYNSYEICLCLEDGLLRMANGERISVYIPNLNWDAIYTSVSESPLYNHLVKIDAMQEDVEVEDPYQVLQEIVLKFVDASEDEFERNVPLTSYGLDSLSAARMSTALKPYMSITQIQLLGDLSLEDLVGRMQTTKQTVSTDEPVVATAERPFAWDALHQPGQTVLKLTIGSGTPLIILHGGAGDVVAFRATQEQFSTPLWAIQPTPEAPLETVDTLAQFYFEKIKEARPAGPYRIAGFSASSMVTLRLAQLLEANEDEIVQLTFVDHHPMVFTSPLHGFTADVQTFDDLNMYGRKASVGMVADCCSRDSAPARRTYGDNLVAASEGRPSAANALESWEWIKKTTEMNLRQVVELGGGWEAWSKADPKIREETARQRMVEEIAKVRAPINALISNWGLRSLLGLDWGDLGVAHSKRETKVTYFESGHFDIFEKADFARALEFDWVVEQPKHELATMVHNPAMKDLRVMWKIVDTMALRVMADTLKQNPRVGTEISRQRLFHVTEEFVRTQTQSTWTDEELERSKKLFPLYFETTERISKVHPAIMESPAAAVGALYSDDMMDGFYRENPVFTSMNQEASKYFKSLVSSPDFGKQRPIRVLEVGAGVGGLTKFLVEALCDMPNADVEYTVTDLSYALASSLAQSFTYKNMVAKMYDLGKTPTEQGLQLGHYDIITGLNVIHAVSELDATLRDLHTLLAPGGRLLFVDTDGTARSSNPPRPGAIWNDFIWGSFQGWMGYTDDRPHCTIDERQWRDRLTATGYSNVKICHEDAGTCIMFEAEKV</sequence>
<dbReference type="InterPro" id="IPR001227">
    <property type="entry name" value="Ac_transferase_dom_sf"/>
</dbReference>
<dbReference type="InterPro" id="IPR049900">
    <property type="entry name" value="PKS_mFAS_DH"/>
</dbReference>
<dbReference type="GO" id="GO:0006633">
    <property type="term" value="P:fatty acid biosynthetic process"/>
    <property type="evidence" value="ECO:0007669"/>
    <property type="project" value="InterPro"/>
</dbReference>
<organism evidence="8 9">
    <name type="scientific">Favolaschia claudopus</name>
    <dbReference type="NCBI Taxonomy" id="2862362"/>
    <lineage>
        <taxon>Eukaryota</taxon>
        <taxon>Fungi</taxon>
        <taxon>Dikarya</taxon>
        <taxon>Basidiomycota</taxon>
        <taxon>Agaricomycotina</taxon>
        <taxon>Agaricomycetes</taxon>
        <taxon>Agaricomycetidae</taxon>
        <taxon>Agaricales</taxon>
        <taxon>Marasmiineae</taxon>
        <taxon>Mycenaceae</taxon>
        <taxon>Favolaschia</taxon>
    </lineage>
</organism>
<dbReference type="SUPFAM" id="SSF51735">
    <property type="entry name" value="NAD(P)-binding Rossmann-fold domains"/>
    <property type="match status" value="1"/>
</dbReference>
<dbReference type="SUPFAM" id="SSF53474">
    <property type="entry name" value="alpha/beta-Hydrolases"/>
    <property type="match status" value="1"/>
</dbReference>
<dbReference type="SMART" id="SM00827">
    <property type="entry name" value="PKS_AT"/>
    <property type="match status" value="1"/>
</dbReference>
<dbReference type="PROSITE" id="PS52019">
    <property type="entry name" value="PKS_MFAS_DH"/>
    <property type="match status" value="1"/>
</dbReference>
<dbReference type="Pfam" id="PF16197">
    <property type="entry name" value="KAsynt_C_assoc"/>
    <property type="match status" value="1"/>
</dbReference>
<dbReference type="InterPro" id="IPR020841">
    <property type="entry name" value="PKS_Beta-ketoAc_synthase_dom"/>
</dbReference>
<dbReference type="PANTHER" id="PTHR45681:SF6">
    <property type="entry name" value="POLYKETIDE SYNTHASE 37"/>
    <property type="match status" value="1"/>
</dbReference>
<dbReference type="InterPro" id="IPR029058">
    <property type="entry name" value="AB_hydrolase_fold"/>
</dbReference>
<dbReference type="PROSITE" id="PS00012">
    <property type="entry name" value="PHOSPHOPANTETHEINE"/>
    <property type="match status" value="1"/>
</dbReference>
<dbReference type="InterPro" id="IPR029063">
    <property type="entry name" value="SAM-dependent_MTases_sf"/>
</dbReference>
<keyword evidence="9" id="KW-1185">Reference proteome</keyword>
<protein>
    <submittedName>
        <fullName evidence="8">Polyketide synthase</fullName>
    </submittedName>
</protein>
<reference evidence="8 9" key="1">
    <citation type="journal article" date="2024" name="J Genomics">
        <title>Draft genome sequencing and assembly of Favolaschia claudopus CIRM-BRFM 2984 isolated from oak limbs.</title>
        <authorList>
            <person name="Navarro D."/>
            <person name="Drula E."/>
            <person name="Chaduli D."/>
            <person name="Cazenave R."/>
            <person name="Ahrendt S."/>
            <person name="Wang J."/>
            <person name="Lipzen A."/>
            <person name="Daum C."/>
            <person name="Barry K."/>
            <person name="Grigoriev I.V."/>
            <person name="Favel A."/>
            <person name="Rosso M.N."/>
            <person name="Martin F."/>
        </authorList>
    </citation>
    <scope>NUCLEOTIDE SEQUENCE [LARGE SCALE GENOMIC DNA]</scope>
    <source>
        <strain evidence="8 9">CIRM-BRFM 2984</strain>
    </source>
</reference>
<keyword evidence="4" id="KW-0511">Multifunctional enzyme</keyword>
<keyword evidence="3" id="KW-0808">Transferase</keyword>
<dbReference type="InterPro" id="IPR042104">
    <property type="entry name" value="PKS_dehydratase_sf"/>
</dbReference>
<dbReference type="SUPFAM" id="SSF52151">
    <property type="entry name" value="FabD/lysophospholipase-like"/>
    <property type="match status" value="1"/>
</dbReference>
<dbReference type="SMART" id="SM00822">
    <property type="entry name" value="PKS_KR"/>
    <property type="match status" value="1"/>
</dbReference>
<dbReference type="CDD" id="cd02440">
    <property type="entry name" value="AdoMet_MTases"/>
    <property type="match status" value="1"/>
</dbReference>
<evidence type="ECO:0000313" key="8">
    <source>
        <dbReference type="EMBL" id="KAK7057599.1"/>
    </source>
</evidence>
<dbReference type="InterPro" id="IPR006162">
    <property type="entry name" value="Ppantetheine_attach_site"/>
</dbReference>
<dbReference type="InterPro" id="IPR036291">
    <property type="entry name" value="NAD(P)-bd_dom_sf"/>
</dbReference>
<dbReference type="InterPro" id="IPR049551">
    <property type="entry name" value="PKS_DH_C"/>
</dbReference>
<comment type="caution">
    <text evidence="8">The sequence shown here is derived from an EMBL/GenBank/DDBJ whole genome shotgun (WGS) entry which is preliminary data.</text>
</comment>
<dbReference type="GO" id="GO:0004315">
    <property type="term" value="F:3-oxoacyl-[acyl-carrier-protein] synthase activity"/>
    <property type="evidence" value="ECO:0007669"/>
    <property type="project" value="InterPro"/>
</dbReference>
<dbReference type="PANTHER" id="PTHR45681">
    <property type="entry name" value="POLYKETIDE SYNTHASE 44-RELATED"/>
    <property type="match status" value="1"/>
</dbReference>
<dbReference type="InterPro" id="IPR016039">
    <property type="entry name" value="Thiolase-like"/>
</dbReference>
<name>A0AAW0E1Y0_9AGAR</name>
<evidence type="ECO:0000259" key="7">
    <source>
        <dbReference type="PROSITE" id="PS52019"/>
    </source>
</evidence>
<dbReference type="InterPro" id="IPR001031">
    <property type="entry name" value="Thioesterase"/>
</dbReference>
<dbReference type="Gene3D" id="3.40.50.720">
    <property type="entry name" value="NAD(P)-binding Rossmann-like Domain"/>
    <property type="match status" value="1"/>
</dbReference>
<dbReference type="SUPFAM" id="SSF53335">
    <property type="entry name" value="S-adenosyl-L-methionine-dependent methyltransferases"/>
    <property type="match status" value="2"/>
</dbReference>
<dbReference type="InterPro" id="IPR014031">
    <property type="entry name" value="Ketoacyl_synth_C"/>
</dbReference>
<dbReference type="InterPro" id="IPR014030">
    <property type="entry name" value="Ketoacyl_synth_N"/>
</dbReference>
<dbReference type="Pfam" id="PF13489">
    <property type="entry name" value="Methyltransf_23"/>
    <property type="match status" value="1"/>
</dbReference>
<evidence type="ECO:0000313" key="9">
    <source>
        <dbReference type="Proteomes" id="UP001362999"/>
    </source>
</evidence>
<feature type="domain" description="PKS/mFAS DH" evidence="7">
    <location>
        <begin position="861"/>
        <end position="1143"/>
    </location>
</feature>
<dbReference type="InterPro" id="IPR011032">
    <property type="entry name" value="GroES-like_sf"/>
</dbReference>